<evidence type="ECO:0000256" key="1">
    <source>
        <dbReference type="ARBA" id="ARBA00001947"/>
    </source>
</evidence>
<proteinExistence type="inferred from homology"/>
<dbReference type="SUPFAM" id="SSF50129">
    <property type="entry name" value="GroES-like"/>
    <property type="match status" value="1"/>
</dbReference>
<evidence type="ECO:0000256" key="4">
    <source>
        <dbReference type="ARBA" id="ARBA00022833"/>
    </source>
</evidence>
<evidence type="ECO:0000313" key="6">
    <source>
        <dbReference type="EMBL" id="WRQ86375.1"/>
    </source>
</evidence>
<dbReference type="PANTHER" id="PTHR43350:SF17">
    <property type="entry name" value="NAD-DEPENDENT ALCOHOL DEHYDROGENASE"/>
    <property type="match status" value="1"/>
</dbReference>
<keyword evidence="5" id="KW-0560">Oxidoreductase</keyword>
<organism evidence="6 7">
    <name type="scientific">Actomonas aquatica</name>
    <dbReference type="NCBI Taxonomy" id="2866162"/>
    <lineage>
        <taxon>Bacteria</taxon>
        <taxon>Pseudomonadati</taxon>
        <taxon>Verrucomicrobiota</taxon>
        <taxon>Opitutia</taxon>
        <taxon>Opitutales</taxon>
        <taxon>Opitutaceae</taxon>
        <taxon>Actomonas</taxon>
    </lineage>
</organism>
<evidence type="ECO:0000256" key="2">
    <source>
        <dbReference type="ARBA" id="ARBA00008072"/>
    </source>
</evidence>
<reference evidence="6 7" key="1">
    <citation type="submission" date="2021-08" db="EMBL/GenBank/DDBJ databases">
        <authorList>
            <person name="Zhang D."/>
            <person name="Zhang A."/>
            <person name="Wang L."/>
        </authorList>
    </citation>
    <scope>NUCLEOTIDE SEQUENCE [LARGE SCALE GENOMIC DNA]</scope>
    <source>
        <strain evidence="6 7">WL0086</strain>
    </source>
</reference>
<reference evidence="6 7" key="2">
    <citation type="submission" date="2023-12" db="EMBL/GenBank/DDBJ databases">
        <title>Description of an unclassified Opitutus bacterium of Verrucomicrobiota.</title>
        <authorList>
            <person name="Zhang D.-F."/>
        </authorList>
    </citation>
    <scope>NUCLEOTIDE SEQUENCE [LARGE SCALE GENOMIC DNA]</scope>
    <source>
        <strain evidence="6 7">WL0086</strain>
    </source>
</reference>
<dbReference type="Pfam" id="PF13602">
    <property type="entry name" value="ADH_zinc_N_2"/>
    <property type="match status" value="1"/>
</dbReference>
<dbReference type="SUPFAM" id="SSF51735">
    <property type="entry name" value="NAD(P)-binding Rossmann-fold domains"/>
    <property type="match status" value="1"/>
</dbReference>
<sequence>MKAQAVVFTAPGTVVFQEVCCPEPGPEDVVIEVTHSWISNGTEGSFLRGERLAGDTARKPDDPEPFPLIAGYQKVGWVRQVGAAVRDFAVGDFVFAIMSRVEGMFDNEYAGHVSPSVCRQDFVHRLPPEAQLDPAAYSGMVLTQVGYNCGSRPRIEPGELAVVVGDGLVGQWTAQTLLERGARVIMTGRHEDRLAAFRRECGDRPGQALRVTGLGVDEVIALEAGPVAVLVDTVGDARLFDAYLPHLKHGGTIVAAGFYGLEGFVEIQRYRFREIAFDLVAGITRERVDTTIDWVRDGRLRTAPLITHRFPVEQAAQAWELIASKREPVLGVVLEWSAEGGAA</sequence>
<dbReference type="Proteomes" id="UP000738431">
    <property type="component" value="Chromosome"/>
</dbReference>
<dbReference type="EMBL" id="CP139781">
    <property type="protein sequence ID" value="WRQ86375.1"/>
    <property type="molecule type" value="Genomic_DNA"/>
</dbReference>
<keyword evidence="3" id="KW-0479">Metal-binding</keyword>
<dbReference type="Gene3D" id="3.40.50.720">
    <property type="entry name" value="NAD(P)-binding Rossmann-like Domain"/>
    <property type="match status" value="1"/>
</dbReference>
<evidence type="ECO:0000313" key="7">
    <source>
        <dbReference type="Proteomes" id="UP000738431"/>
    </source>
</evidence>
<gene>
    <name evidence="6" type="ORF">K1X11_016285</name>
</gene>
<evidence type="ECO:0000256" key="3">
    <source>
        <dbReference type="ARBA" id="ARBA00022723"/>
    </source>
</evidence>
<accession>A0ABZ1C4T6</accession>
<dbReference type="Gene3D" id="3.90.180.10">
    <property type="entry name" value="Medium-chain alcohol dehydrogenases, catalytic domain"/>
    <property type="match status" value="2"/>
</dbReference>
<keyword evidence="4" id="KW-0862">Zinc</keyword>
<evidence type="ECO:0000256" key="5">
    <source>
        <dbReference type="ARBA" id="ARBA00023002"/>
    </source>
</evidence>
<dbReference type="InterPro" id="IPR011032">
    <property type="entry name" value="GroES-like_sf"/>
</dbReference>
<name>A0ABZ1C4T6_9BACT</name>
<comment type="cofactor">
    <cofactor evidence="1">
        <name>Zn(2+)</name>
        <dbReference type="ChEBI" id="CHEBI:29105"/>
    </cofactor>
</comment>
<dbReference type="PANTHER" id="PTHR43350">
    <property type="entry name" value="NAD-DEPENDENT ALCOHOL DEHYDROGENASE"/>
    <property type="match status" value="1"/>
</dbReference>
<dbReference type="InterPro" id="IPR036291">
    <property type="entry name" value="NAD(P)-bd_dom_sf"/>
</dbReference>
<keyword evidence="7" id="KW-1185">Reference proteome</keyword>
<dbReference type="RefSeq" id="WP_221031299.1">
    <property type="nucleotide sequence ID" value="NZ_CP139781.1"/>
</dbReference>
<comment type="similarity">
    <text evidence="2">Belongs to the zinc-containing alcohol dehydrogenase family.</text>
</comment>
<protein>
    <submittedName>
        <fullName evidence="6">Zinc-binding dehydrogenase</fullName>
    </submittedName>
</protein>